<evidence type="ECO:0000313" key="1">
    <source>
        <dbReference type="EMBL" id="CAD7231034.1"/>
    </source>
</evidence>
<feature type="non-terminal residue" evidence="1">
    <location>
        <position position="99"/>
    </location>
</feature>
<dbReference type="Gene3D" id="1.10.287.1060">
    <property type="entry name" value="ESAT-6-like"/>
    <property type="match status" value="1"/>
</dbReference>
<name>A0A7R8WG31_9CRUS</name>
<dbReference type="EMBL" id="OB663144">
    <property type="protein sequence ID" value="CAD7231034.1"/>
    <property type="molecule type" value="Genomic_DNA"/>
</dbReference>
<accession>A0A7R8WG31</accession>
<gene>
    <name evidence="1" type="ORF">CTOB1V02_LOCUS8889</name>
</gene>
<protein>
    <submittedName>
        <fullName evidence="1">Uncharacterized protein</fullName>
    </submittedName>
</protein>
<sequence length="99" mass="11472">MRLHYFFQMILRGRSLFLVLGFVVFVLLVGQFINFFGAPPSIEGQESNSEKQRLPSLKSEVARRRVEKDVDELWYFLSSTLKKLEGSETGPMLSKTKDR</sequence>
<organism evidence="1">
    <name type="scientific">Cyprideis torosa</name>
    <dbReference type="NCBI Taxonomy" id="163714"/>
    <lineage>
        <taxon>Eukaryota</taxon>
        <taxon>Metazoa</taxon>
        <taxon>Ecdysozoa</taxon>
        <taxon>Arthropoda</taxon>
        <taxon>Crustacea</taxon>
        <taxon>Oligostraca</taxon>
        <taxon>Ostracoda</taxon>
        <taxon>Podocopa</taxon>
        <taxon>Podocopida</taxon>
        <taxon>Cytherocopina</taxon>
        <taxon>Cytheroidea</taxon>
        <taxon>Cytherideidae</taxon>
        <taxon>Cyprideis</taxon>
    </lineage>
</organism>
<proteinExistence type="predicted"/>
<reference evidence="1" key="1">
    <citation type="submission" date="2020-11" db="EMBL/GenBank/DDBJ databases">
        <authorList>
            <person name="Tran Van P."/>
        </authorList>
    </citation>
    <scope>NUCLEOTIDE SEQUENCE</scope>
</reference>
<dbReference type="AlphaFoldDB" id="A0A7R8WG31"/>